<proteinExistence type="predicted"/>
<dbReference type="PANTHER" id="PTHR43424">
    <property type="entry name" value="LOCUS PUTATIVE PROTEIN 1-RELATED"/>
    <property type="match status" value="1"/>
</dbReference>
<comment type="subcellular location">
    <subcellularLocation>
        <location evidence="1">Membrane</location>
        <topology evidence="1">Multi-pass membrane protein</topology>
    </subcellularLocation>
</comment>
<sequence length="432" mass="48351">MKAIVANALWLMLERVSLSLSGIFVSIYVARYLGPAQFGTLNYLLATIAIVVPLAQLGADSVIFNRLARRQVSGIRLMMASRRLRRRLFLLVALPLLVWSQFGQPPAQRLMTLLLLVSAYFSVQDVYKIYYDARLRSKRNTLINNLALLLSIGMRLALVSAALPLAWFALPYIVSSALPYGVRRLLFHRELHRLSQVALRPSRRYDRYLLRVGMPLAFASLSIVIYTRIDQIMLAALIGEQAVGWYSAATTLSQGWLFVPLALITSLMPGIAGCRTLVEQEYRIRLLYLAVLTMALPVLLVLYLFSTPLIDWLYGAAFHPAATVLGLCGLTSLFSVLGTVSYRSIVLLAGYRFIAIKMPLVALANVAMNLLLIPRFGLVGAALSTLLAEFFSFFVLNRFFRGGKITRLQLSCFQAAPRFISTLRRQHVKRSD</sequence>
<evidence type="ECO:0000313" key="6">
    <source>
        <dbReference type="EMBL" id="VDZ61882.1"/>
    </source>
</evidence>
<feature type="transmembrane region" description="Helical" evidence="5">
    <location>
        <begin position="354"/>
        <end position="373"/>
    </location>
</feature>
<dbReference type="RefSeq" id="WP_004961666.1">
    <property type="nucleotide sequence ID" value="NZ_JAEKCK010000002.1"/>
</dbReference>
<organism evidence="6 7">
    <name type="scientific">Serratia odorifera</name>
    <dbReference type="NCBI Taxonomy" id="618"/>
    <lineage>
        <taxon>Bacteria</taxon>
        <taxon>Pseudomonadati</taxon>
        <taxon>Pseudomonadota</taxon>
        <taxon>Gammaproteobacteria</taxon>
        <taxon>Enterobacterales</taxon>
        <taxon>Yersiniaceae</taxon>
        <taxon>Serratia</taxon>
    </lineage>
</organism>
<feature type="transmembrane region" description="Helical" evidence="5">
    <location>
        <begin position="12"/>
        <end position="31"/>
    </location>
</feature>
<evidence type="ECO:0000256" key="3">
    <source>
        <dbReference type="ARBA" id="ARBA00022989"/>
    </source>
</evidence>
<dbReference type="CDD" id="cd13128">
    <property type="entry name" value="MATE_Wzx_like"/>
    <property type="match status" value="1"/>
</dbReference>
<dbReference type="InterPro" id="IPR002797">
    <property type="entry name" value="Polysacc_synth"/>
</dbReference>
<feature type="transmembrane region" description="Helical" evidence="5">
    <location>
        <begin position="286"/>
        <end position="305"/>
    </location>
</feature>
<dbReference type="GO" id="GO:0016020">
    <property type="term" value="C:membrane"/>
    <property type="evidence" value="ECO:0007669"/>
    <property type="project" value="UniProtKB-SubCell"/>
</dbReference>
<reference evidence="6 7" key="1">
    <citation type="submission" date="2018-12" db="EMBL/GenBank/DDBJ databases">
        <authorList>
            <consortium name="Pathogen Informatics"/>
        </authorList>
    </citation>
    <scope>NUCLEOTIDE SEQUENCE [LARGE SCALE GENOMIC DNA]</scope>
    <source>
        <strain evidence="6 7">NCTC11214</strain>
    </source>
</reference>
<evidence type="ECO:0000256" key="5">
    <source>
        <dbReference type="SAM" id="Phobius"/>
    </source>
</evidence>
<feature type="transmembrane region" description="Helical" evidence="5">
    <location>
        <begin position="208"/>
        <end position="229"/>
    </location>
</feature>
<dbReference type="EMBL" id="LR134117">
    <property type="protein sequence ID" value="VDZ61882.1"/>
    <property type="molecule type" value="Genomic_DNA"/>
</dbReference>
<gene>
    <name evidence="6" type="ORF">NCTC11214_03914</name>
</gene>
<feature type="transmembrane region" description="Helical" evidence="5">
    <location>
        <begin position="317"/>
        <end position="342"/>
    </location>
</feature>
<evidence type="ECO:0000256" key="4">
    <source>
        <dbReference type="ARBA" id="ARBA00023136"/>
    </source>
</evidence>
<keyword evidence="4 5" id="KW-0472">Membrane</keyword>
<dbReference type="Pfam" id="PF01943">
    <property type="entry name" value="Polysacc_synt"/>
    <property type="match status" value="1"/>
</dbReference>
<dbReference type="AlphaFoldDB" id="A0A3S4HQR3"/>
<dbReference type="InterPro" id="IPR052556">
    <property type="entry name" value="PolySynth_Transporter"/>
</dbReference>
<protein>
    <submittedName>
        <fullName evidence="6">Polysaccharide biosynthesis protein</fullName>
    </submittedName>
</protein>
<evidence type="ECO:0000256" key="2">
    <source>
        <dbReference type="ARBA" id="ARBA00022692"/>
    </source>
</evidence>
<dbReference type="PANTHER" id="PTHR43424:SF1">
    <property type="entry name" value="LOCUS PUTATIVE PROTEIN 1-RELATED"/>
    <property type="match status" value="1"/>
</dbReference>
<feature type="transmembrane region" description="Helical" evidence="5">
    <location>
        <begin position="110"/>
        <end position="130"/>
    </location>
</feature>
<evidence type="ECO:0000256" key="1">
    <source>
        <dbReference type="ARBA" id="ARBA00004141"/>
    </source>
</evidence>
<feature type="transmembrane region" description="Helical" evidence="5">
    <location>
        <begin position="169"/>
        <end position="187"/>
    </location>
</feature>
<name>A0A3S4HQR3_SEROD</name>
<dbReference type="KEGG" id="sof:NCTC11214_03914"/>
<evidence type="ECO:0000313" key="7">
    <source>
        <dbReference type="Proteomes" id="UP000281391"/>
    </source>
</evidence>
<accession>A0A3S4HQR3</accession>
<feature type="transmembrane region" description="Helical" evidence="5">
    <location>
        <begin position="142"/>
        <end position="163"/>
    </location>
</feature>
<dbReference type="Proteomes" id="UP000281391">
    <property type="component" value="Chromosome"/>
</dbReference>
<feature type="transmembrane region" description="Helical" evidence="5">
    <location>
        <begin position="43"/>
        <end position="67"/>
    </location>
</feature>
<feature type="transmembrane region" description="Helical" evidence="5">
    <location>
        <begin position="379"/>
        <end position="400"/>
    </location>
</feature>
<feature type="transmembrane region" description="Helical" evidence="5">
    <location>
        <begin position="88"/>
        <end position="104"/>
    </location>
</feature>
<keyword evidence="2 5" id="KW-0812">Transmembrane</keyword>
<keyword evidence="3 5" id="KW-1133">Transmembrane helix</keyword>